<dbReference type="OrthoDB" id="431429at2759"/>
<keyword evidence="2" id="KW-1185">Reference proteome</keyword>
<protein>
    <submittedName>
        <fullName evidence="1">PDE9A protein</fullName>
    </submittedName>
</protein>
<dbReference type="AlphaFoldDB" id="A0A812V9P3"/>
<name>A0A812V9P3_SYMPI</name>
<dbReference type="EMBL" id="CAJNIZ010042236">
    <property type="protein sequence ID" value="CAE7622353.1"/>
    <property type="molecule type" value="Genomic_DNA"/>
</dbReference>
<accession>A0A812V9P3</accession>
<dbReference type="Proteomes" id="UP000649617">
    <property type="component" value="Unassembled WGS sequence"/>
</dbReference>
<proteinExistence type="predicted"/>
<comment type="caution">
    <text evidence="1">The sequence shown here is derived from an EMBL/GenBank/DDBJ whole genome shotgun (WGS) entry which is preliminary data.</text>
</comment>
<evidence type="ECO:0000313" key="1">
    <source>
        <dbReference type="EMBL" id="CAE7622353.1"/>
    </source>
</evidence>
<evidence type="ECO:0000313" key="2">
    <source>
        <dbReference type="Proteomes" id="UP000649617"/>
    </source>
</evidence>
<organism evidence="1 2">
    <name type="scientific">Symbiodinium pilosum</name>
    <name type="common">Dinoflagellate</name>
    <dbReference type="NCBI Taxonomy" id="2952"/>
    <lineage>
        <taxon>Eukaryota</taxon>
        <taxon>Sar</taxon>
        <taxon>Alveolata</taxon>
        <taxon>Dinophyceae</taxon>
        <taxon>Suessiales</taxon>
        <taxon>Symbiodiniaceae</taxon>
        <taxon>Symbiodinium</taxon>
    </lineage>
</organism>
<gene>
    <name evidence="1" type="primary">PDE9A</name>
    <name evidence="1" type="ORF">SPIL2461_LOCUS16298</name>
</gene>
<reference evidence="1" key="1">
    <citation type="submission" date="2021-02" db="EMBL/GenBank/DDBJ databases">
        <authorList>
            <person name="Dougan E. K."/>
            <person name="Rhodes N."/>
            <person name="Thang M."/>
            <person name="Chan C."/>
        </authorList>
    </citation>
    <scope>NUCLEOTIDE SEQUENCE</scope>
</reference>
<sequence length="108" mass="11906">MQVIGLHSSETQRRSAIGVEVARYMPGDATAFQMAAEVMFDVDMLSRAQVVVGTLASQVTRVGCSIGYARRKLLKAIALDFELLQSQKDLHKQWGVRVDDVPWSPPAC</sequence>